<sequence>MNRSPSQTKRGVILLVVLSMLTFFSLLTAAYLVFSNQSRQASFAIASRNIKQSHPTALLDSALMTLIRGTSNTSSAFFGEDLLSDYYGRTDFSELEVQAGSTASIANQFVMEISVVDDPAATGGLSLSTEDVNDLYTGRVITFTTGNLSGHSYRVIHSATSATGVHELYFQADASLGAFVPVAGDKIRMNGVPRNAAGIGYDGTNINDNAPLAFEYAAGSTANVGFTLPVAFQPNLLGPNRDKSTVIATNGSDFDESYDAADFNNWFLSYRDSNGVVIPSFHRPSVLNYILNETTTWDTPPTDAYDDVVASFARGTFRPFPIAAGQLIRTPSVSEVMHSRFTGGNPNYALRAPLPMDGSTPNVARARLNQLASALIEGPWDVDNDFDGIADSVWIDLGLPFVTSPEGKLLKPMIAPMIRDLSGRLNVNAHGNYALINQGVGVNQTVADWAGGGASQFAFRGLGYGPAEINIPGTAPLIFNLLQGRYQVGATASELVPGRAGVDSLGVLTTGWRPGALDGTDLYAASIDPYGRGGYGVSLSGAIVPANDGDTTIVSPGDLGEVLGDDPATTTVTEPTTNELADNPYESDPTGRLSGDRRYTESELEAIIRVNEFDSELLPTRLTNLLQPLAATEAGLVNATTTLSVSDDSPRVGIGFASAYDELRAAMQALGGSTLTNVQLNDLVAPELRLAKRLNLNRRLGNGVDDNGNGVIDEPREVNVPGYDDNGNDAVDEAGESTGVETEAFQSYEADAIDAEFAGIVPDYVRDDSDPVPPRQLLARHLYVLMMLISDGLDNNFPGYGDTLGTAVPPTDREAYRARRIAQWAVNVVDFRDPDAIMTRFPYDPNPFDGWSVADDIDGDGVLGTDEIFGTSLTPPTTFSPVVFGCEQPDLVFTESYATHDVRVRDSAMDGEGRKGSGGSDTDDDTDQVRIPQGSLFLELYCPRRRVATPIADPNTAGVPRELYDVDTSGTNMVYSLDLERTITTYFDGTKWGDTTSTASDVPVWRIAISEPHFDTGTAVNNPVGQGNSPLELRTDLPDTLSFQPELATPNAMDELNTTAGNLALNRFVFFNDYTALTDVADAIAAIPDMTQPSSVFFNSSGSTASLLPEQYLNLAPRIQTRFGSESFTGTAPTGPTEQGFAIETAAPYQGLVQYNSAGARMTPNTSTNIQPGLALPISGFAPTGWASPGTTAPNGIGLNVSEPLPIAGSYYAEPTEQYTTENGNYPATDAYVRLDATGAAAAGLPLDQPEDLRVNGPIRQLTEAFSGVPPTVVDPMLGTVPNYRTAFLQRLADPTRGFHPTMNPYRTVDQIAIDLTVFSGEDTAANVKKTDGSTTSPTELPYLTGSRQRDGVGVNGAGTNILYSYNTSVPATVAAMLTTGTDYFDLSTDLETTFNFLNTAFGTPSTTPFRGRPVIPFAIHPWLNRPFATPHELMMVPACSAGRLFEEFSVVDAASDPSPPIFPDSSTNTNDAAYAEIFLSPFRHLLNFFNSKNIKVTGSAEAGEFADLFDYVGTPPPFRGESMPILPTAVSGTPLAPLYSAPFNFVEDNRRIGKVNLNSIEEFTVWKGLMQGHMNAGEYATAAGISGTQDQLSYNNFLESRRGYTPPGTTTTVINSDASTPVNYLPNQVDPRYPTQFAGVFKRTATAGLAPQLRDLSTTGDDETDRLRRRNVNAGLLRGEGALDHQEEGGGGTDPTEDSLFVRAATQNPVVVHPPTAASAYQDRHRSPFLKYQTLMRMPNLVSDNSQTFLVRMTLGFFEVDATNTSNLGAEYNEEKGENRRYNAMFIIDRSIPVGFIPGRDVNARDTVVFERYFQ</sequence>
<dbReference type="EMBL" id="FXUG01000022">
    <property type="protein sequence ID" value="SMP76783.1"/>
    <property type="molecule type" value="Genomic_DNA"/>
</dbReference>
<accession>A0ABY1QNZ9</accession>
<organism evidence="3 4">
    <name type="scientific">Neorhodopirellula lusitana</name>
    <dbReference type="NCBI Taxonomy" id="445327"/>
    <lineage>
        <taxon>Bacteria</taxon>
        <taxon>Pseudomonadati</taxon>
        <taxon>Planctomycetota</taxon>
        <taxon>Planctomycetia</taxon>
        <taxon>Pirellulales</taxon>
        <taxon>Pirellulaceae</taxon>
        <taxon>Neorhodopirellula</taxon>
    </lineage>
</organism>
<feature type="region of interest" description="Disordered" evidence="1">
    <location>
        <begin position="1328"/>
        <end position="1348"/>
    </location>
</feature>
<dbReference type="Proteomes" id="UP001158067">
    <property type="component" value="Unassembled WGS sequence"/>
</dbReference>
<evidence type="ECO:0000313" key="4">
    <source>
        <dbReference type="Proteomes" id="UP001158067"/>
    </source>
</evidence>
<feature type="transmembrane region" description="Helical" evidence="2">
    <location>
        <begin position="12"/>
        <end position="34"/>
    </location>
</feature>
<name>A0ABY1QNZ9_9BACT</name>
<feature type="region of interest" description="Disordered" evidence="1">
    <location>
        <begin position="569"/>
        <end position="597"/>
    </location>
</feature>
<keyword evidence="2" id="KW-1133">Transmembrane helix</keyword>
<feature type="region of interest" description="Disordered" evidence="1">
    <location>
        <begin position="904"/>
        <end position="929"/>
    </location>
</feature>
<feature type="region of interest" description="Disordered" evidence="1">
    <location>
        <begin position="707"/>
        <end position="727"/>
    </location>
</feature>
<dbReference type="RefSeq" id="WP_283435266.1">
    <property type="nucleotide sequence ID" value="NZ_FXUG01000022.1"/>
</dbReference>
<protein>
    <submittedName>
        <fullName evidence="3">Uncharacterized protein</fullName>
    </submittedName>
</protein>
<proteinExistence type="predicted"/>
<evidence type="ECO:0000256" key="1">
    <source>
        <dbReference type="SAM" id="MobiDB-lite"/>
    </source>
</evidence>
<feature type="compositionally biased region" description="Basic and acidic residues" evidence="1">
    <location>
        <begin position="904"/>
        <end position="915"/>
    </location>
</feature>
<evidence type="ECO:0000256" key="2">
    <source>
        <dbReference type="SAM" id="Phobius"/>
    </source>
</evidence>
<keyword evidence="4" id="KW-1185">Reference proteome</keyword>
<evidence type="ECO:0000313" key="3">
    <source>
        <dbReference type="EMBL" id="SMP76783.1"/>
    </source>
</evidence>
<keyword evidence="2" id="KW-0812">Transmembrane</keyword>
<keyword evidence="2" id="KW-0472">Membrane</keyword>
<gene>
    <name evidence="3" type="ORF">SAMN06265222_1223</name>
</gene>
<comment type="caution">
    <text evidence="3">The sequence shown here is derived from an EMBL/GenBank/DDBJ whole genome shotgun (WGS) entry which is preliminary data.</text>
</comment>
<reference evidence="3 4" key="1">
    <citation type="submission" date="2017-05" db="EMBL/GenBank/DDBJ databases">
        <authorList>
            <person name="Varghese N."/>
            <person name="Submissions S."/>
        </authorList>
    </citation>
    <scope>NUCLEOTIDE SEQUENCE [LARGE SCALE GENOMIC DNA]</scope>
    <source>
        <strain evidence="3 4">DSM 25457</strain>
    </source>
</reference>